<comment type="pathway">
    <text evidence="2 9">Amino-acid biosynthesis; L-tryptophan biosynthesis; L-tryptophan from chorismate: step 3/5.</text>
</comment>
<evidence type="ECO:0000256" key="1">
    <source>
        <dbReference type="ARBA" id="ARBA00001164"/>
    </source>
</evidence>
<evidence type="ECO:0000256" key="4">
    <source>
        <dbReference type="ARBA" id="ARBA00022272"/>
    </source>
</evidence>
<gene>
    <name evidence="9" type="primary">trpF</name>
    <name evidence="11" type="ORF">FRY74_10945</name>
</gene>
<evidence type="ECO:0000256" key="8">
    <source>
        <dbReference type="ARBA" id="ARBA00023235"/>
    </source>
</evidence>
<dbReference type="HAMAP" id="MF_00135">
    <property type="entry name" value="PRAI"/>
    <property type="match status" value="1"/>
</dbReference>
<dbReference type="InterPro" id="IPR001240">
    <property type="entry name" value="PRAI_dom"/>
</dbReference>
<evidence type="ECO:0000256" key="7">
    <source>
        <dbReference type="ARBA" id="ARBA00023141"/>
    </source>
</evidence>
<dbReference type="InterPro" id="IPR011060">
    <property type="entry name" value="RibuloseP-bd_barrel"/>
</dbReference>
<dbReference type="AlphaFoldDB" id="A0A5C6RSL5"/>
<comment type="caution">
    <text evidence="11">The sequence shown here is derived from an EMBL/GenBank/DDBJ whole genome shotgun (WGS) entry which is preliminary data.</text>
</comment>
<dbReference type="Pfam" id="PF00697">
    <property type="entry name" value="PRAI"/>
    <property type="match status" value="1"/>
</dbReference>
<accession>A0A5C6RSL5</accession>
<dbReference type="GO" id="GO:0004640">
    <property type="term" value="F:phosphoribosylanthranilate isomerase activity"/>
    <property type="evidence" value="ECO:0007669"/>
    <property type="project" value="UniProtKB-UniRule"/>
</dbReference>
<keyword evidence="6 9" id="KW-0822">Tryptophan biosynthesis</keyword>
<feature type="domain" description="N-(5'phosphoribosyl) anthranilate isomerase (PRAI)" evidence="10">
    <location>
        <begin position="5"/>
        <end position="198"/>
    </location>
</feature>
<dbReference type="Gene3D" id="3.20.20.70">
    <property type="entry name" value="Aldolase class I"/>
    <property type="match status" value="1"/>
</dbReference>
<dbReference type="InterPro" id="IPR013785">
    <property type="entry name" value="Aldolase_TIM"/>
</dbReference>
<keyword evidence="8 9" id="KW-0413">Isomerase</keyword>
<dbReference type="PANTHER" id="PTHR42894">
    <property type="entry name" value="N-(5'-PHOSPHORIBOSYL)ANTHRANILATE ISOMERASE"/>
    <property type="match status" value="1"/>
</dbReference>
<sequence>MLLLKVCGMKDNSNIAELIQLQPDFIGFIFHEKSPRNVVDHIEVNFPSNIKKVGVFVNESEEFIHSKIISFKLNSAQLHGNESPEFCQKIKDLGVDIIKAFNIHPEFDFKQLKAYEPYCDYFLFDAFGKKAGGNGIVFNWELLNQYSENIPFLLSGGIDETMVDQIKIFKHSQFVGIDINSKFETANCYKNITNIKLFKDELFS</sequence>
<dbReference type="OrthoDB" id="9786954at2"/>
<keyword evidence="7 9" id="KW-0057">Aromatic amino acid biosynthesis</keyword>
<evidence type="ECO:0000313" key="12">
    <source>
        <dbReference type="Proteomes" id="UP000321721"/>
    </source>
</evidence>
<protein>
    <recommendedName>
        <fullName evidence="4 9">N-(5'-phosphoribosyl)anthranilate isomerase</fullName>
        <shortName evidence="9">PRAI</shortName>
        <ecNumber evidence="3 9">5.3.1.24</ecNumber>
    </recommendedName>
</protein>
<evidence type="ECO:0000256" key="6">
    <source>
        <dbReference type="ARBA" id="ARBA00022822"/>
    </source>
</evidence>
<dbReference type="PANTHER" id="PTHR42894:SF1">
    <property type="entry name" value="N-(5'-PHOSPHORIBOSYL)ANTHRANILATE ISOMERASE"/>
    <property type="match status" value="1"/>
</dbReference>
<evidence type="ECO:0000256" key="5">
    <source>
        <dbReference type="ARBA" id="ARBA00022605"/>
    </source>
</evidence>
<keyword evidence="5 9" id="KW-0028">Amino-acid biosynthesis</keyword>
<dbReference type="EC" id="5.3.1.24" evidence="3 9"/>
<comment type="similarity">
    <text evidence="9">Belongs to the TrpF family.</text>
</comment>
<keyword evidence="12" id="KW-1185">Reference proteome</keyword>
<reference evidence="11 12" key="1">
    <citation type="submission" date="2019-08" db="EMBL/GenBank/DDBJ databases">
        <title>Genome of Vicingus serpentipes NCIMB 15042.</title>
        <authorList>
            <person name="Bowman J.P."/>
        </authorList>
    </citation>
    <scope>NUCLEOTIDE SEQUENCE [LARGE SCALE GENOMIC DNA]</scope>
    <source>
        <strain evidence="11 12">NCIMB 15042</strain>
    </source>
</reference>
<name>A0A5C6RSL5_9FLAO</name>
<dbReference type="CDD" id="cd00405">
    <property type="entry name" value="PRAI"/>
    <property type="match status" value="1"/>
</dbReference>
<dbReference type="InterPro" id="IPR044643">
    <property type="entry name" value="TrpF_fam"/>
</dbReference>
<dbReference type="EMBL" id="VOOS01000005">
    <property type="protein sequence ID" value="TXB64302.1"/>
    <property type="molecule type" value="Genomic_DNA"/>
</dbReference>
<evidence type="ECO:0000256" key="3">
    <source>
        <dbReference type="ARBA" id="ARBA00012572"/>
    </source>
</evidence>
<comment type="catalytic activity">
    <reaction evidence="1 9">
        <text>N-(5-phospho-beta-D-ribosyl)anthranilate = 1-(2-carboxyphenylamino)-1-deoxy-D-ribulose 5-phosphate</text>
        <dbReference type="Rhea" id="RHEA:21540"/>
        <dbReference type="ChEBI" id="CHEBI:18277"/>
        <dbReference type="ChEBI" id="CHEBI:58613"/>
        <dbReference type="EC" id="5.3.1.24"/>
    </reaction>
</comment>
<evidence type="ECO:0000259" key="10">
    <source>
        <dbReference type="Pfam" id="PF00697"/>
    </source>
</evidence>
<proteinExistence type="inferred from homology"/>
<evidence type="ECO:0000256" key="9">
    <source>
        <dbReference type="HAMAP-Rule" id="MF_00135"/>
    </source>
</evidence>
<evidence type="ECO:0000256" key="2">
    <source>
        <dbReference type="ARBA" id="ARBA00004664"/>
    </source>
</evidence>
<evidence type="ECO:0000313" key="11">
    <source>
        <dbReference type="EMBL" id="TXB64302.1"/>
    </source>
</evidence>
<dbReference type="SUPFAM" id="SSF51366">
    <property type="entry name" value="Ribulose-phoshate binding barrel"/>
    <property type="match status" value="1"/>
</dbReference>
<dbReference type="Proteomes" id="UP000321721">
    <property type="component" value="Unassembled WGS sequence"/>
</dbReference>
<organism evidence="11 12">
    <name type="scientific">Vicingus serpentipes</name>
    <dbReference type="NCBI Taxonomy" id="1926625"/>
    <lineage>
        <taxon>Bacteria</taxon>
        <taxon>Pseudomonadati</taxon>
        <taxon>Bacteroidota</taxon>
        <taxon>Flavobacteriia</taxon>
        <taxon>Flavobacteriales</taxon>
        <taxon>Vicingaceae</taxon>
        <taxon>Vicingus</taxon>
    </lineage>
</organism>
<dbReference type="GO" id="GO:0000162">
    <property type="term" value="P:L-tryptophan biosynthetic process"/>
    <property type="evidence" value="ECO:0007669"/>
    <property type="project" value="UniProtKB-UniRule"/>
</dbReference>
<dbReference type="UniPathway" id="UPA00035">
    <property type="reaction ID" value="UER00042"/>
</dbReference>